<keyword evidence="2" id="KW-0547">Nucleotide-binding</keyword>
<dbReference type="PANTHER" id="PTHR30050">
    <property type="entry name" value="CHROMOSOMAL REPLICATION INITIATOR PROTEIN DNAA"/>
    <property type="match status" value="1"/>
</dbReference>
<feature type="non-terminal residue" evidence="2">
    <location>
        <position position="230"/>
    </location>
</feature>
<dbReference type="GO" id="GO:0005524">
    <property type="term" value="F:ATP binding"/>
    <property type="evidence" value="ECO:0007669"/>
    <property type="project" value="InterPro"/>
</dbReference>
<dbReference type="Gene3D" id="3.40.50.300">
    <property type="entry name" value="P-loop containing nucleotide triphosphate hydrolases"/>
    <property type="match status" value="1"/>
</dbReference>
<dbReference type="CDD" id="cd00009">
    <property type="entry name" value="AAA"/>
    <property type="match status" value="1"/>
</dbReference>
<dbReference type="Pfam" id="PF01695">
    <property type="entry name" value="IstB_IS21"/>
    <property type="match status" value="1"/>
</dbReference>
<sequence>MACEICGGSGFVTYTENGVLMAKDCKCRAKMLTEARMNASGISIAFRNKTIEGYEAGVNKELQNAKHKALEYIEEFSNIEREEHNSIMFLGNPGSGKTHLSLGIGNKLLNSYGVGCMYMPYRETMTELKHLNAGEYKIQYAEKMHRITTVRLLIIDDLFKGTVTDADLNYVFQIINQRYLNNLPFVLSSEKSPTELLAIDEAIGSRLLQQAKGRVVHIKGKDTNYRIYGG</sequence>
<dbReference type="SUPFAM" id="SSF52540">
    <property type="entry name" value="P-loop containing nucleoside triphosphate hydrolases"/>
    <property type="match status" value="1"/>
</dbReference>
<reference evidence="2" key="1">
    <citation type="journal article" date="2021" name="Proc. Natl. Acad. Sci. U.S.A.">
        <title>A Catalog of Tens of Thousands of Viruses from Human Metagenomes Reveals Hidden Associations with Chronic Diseases.</title>
        <authorList>
            <person name="Tisza M.J."/>
            <person name="Buck C.B."/>
        </authorList>
    </citation>
    <scope>NUCLEOTIDE SEQUENCE</scope>
    <source>
        <strain evidence="2">CtLNL10</strain>
    </source>
</reference>
<protein>
    <submittedName>
        <fullName evidence="2">Replicative helicase</fullName>
    </submittedName>
</protein>
<dbReference type="GO" id="GO:0006260">
    <property type="term" value="P:DNA replication"/>
    <property type="evidence" value="ECO:0007669"/>
    <property type="project" value="TreeGrafter"/>
</dbReference>
<dbReference type="InterPro" id="IPR002611">
    <property type="entry name" value="IstB_ATP-bd"/>
</dbReference>
<organism evidence="2">
    <name type="scientific">Siphoviridae sp. ctLNL10</name>
    <dbReference type="NCBI Taxonomy" id="2825453"/>
    <lineage>
        <taxon>Viruses</taxon>
        <taxon>Duplodnaviria</taxon>
        <taxon>Heunggongvirae</taxon>
        <taxon>Uroviricota</taxon>
        <taxon>Caudoviricetes</taxon>
    </lineage>
</organism>
<dbReference type="EMBL" id="BK015570">
    <property type="protein sequence ID" value="DAE13816.1"/>
    <property type="molecule type" value="Genomic_DNA"/>
</dbReference>
<dbReference type="InterPro" id="IPR020591">
    <property type="entry name" value="Chromosome_initiator_DnaA-like"/>
</dbReference>
<dbReference type="GO" id="GO:0004386">
    <property type="term" value="F:helicase activity"/>
    <property type="evidence" value="ECO:0007669"/>
    <property type="project" value="UniProtKB-KW"/>
</dbReference>
<evidence type="ECO:0000313" key="2">
    <source>
        <dbReference type="EMBL" id="DAE13816.1"/>
    </source>
</evidence>
<accession>A0A8S5Q478</accession>
<dbReference type="PRINTS" id="PR00051">
    <property type="entry name" value="DNAA"/>
</dbReference>
<keyword evidence="2" id="KW-0067">ATP-binding</keyword>
<evidence type="ECO:0000259" key="1">
    <source>
        <dbReference type="Pfam" id="PF01695"/>
    </source>
</evidence>
<dbReference type="InterPro" id="IPR027417">
    <property type="entry name" value="P-loop_NTPase"/>
</dbReference>
<dbReference type="PANTHER" id="PTHR30050:SF10">
    <property type="entry name" value="PHAGE-LIKE ELEMENT PBSX PROTEIN XKDC"/>
    <property type="match status" value="1"/>
</dbReference>
<keyword evidence="2" id="KW-0378">Hydrolase</keyword>
<feature type="domain" description="IstB-like ATP-binding" evidence="1">
    <location>
        <begin position="19"/>
        <end position="208"/>
    </location>
</feature>
<keyword evidence="2" id="KW-0347">Helicase</keyword>
<proteinExistence type="predicted"/>
<name>A0A8S5Q478_9CAUD</name>